<proteinExistence type="predicted"/>
<dbReference type="AlphaFoldDB" id="Q4TDS9"/>
<feature type="region of interest" description="Disordered" evidence="1">
    <location>
        <begin position="1"/>
        <end position="37"/>
    </location>
</feature>
<protein>
    <submittedName>
        <fullName evidence="2">(spotted green pufferfish) hypothetical protein</fullName>
    </submittedName>
</protein>
<dbReference type="KEGG" id="tng:GSTEN00002642G001"/>
<feature type="non-terminal residue" evidence="2">
    <location>
        <position position="37"/>
    </location>
</feature>
<accession>Q4TDS9</accession>
<name>Q4TDS9_TETNG</name>
<evidence type="ECO:0000313" key="2">
    <source>
        <dbReference type="EMBL" id="CAF88953.1"/>
    </source>
</evidence>
<organism evidence="2">
    <name type="scientific">Tetraodon nigroviridis</name>
    <name type="common">Spotted green pufferfish</name>
    <name type="synonym">Chelonodon nigroviridis</name>
    <dbReference type="NCBI Taxonomy" id="99883"/>
    <lineage>
        <taxon>Eukaryota</taxon>
        <taxon>Metazoa</taxon>
        <taxon>Chordata</taxon>
        <taxon>Craniata</taxon>
        <taxon>Vertebrata</taxon>
        <taxon>Euteleostomi</taxon>
        <taxon>Actinopterygii</taxon>
        <taxon>Neopterygii</taxon>
        <taxon>Teleostei</taxon>
        <taxon>Neoteleostei</taxon>
        <taxon>Acanthomorphata</taxon>
        <taxon>Eupercaria</taxon>
        <taxon>Tetraodontiformes</taxon>
        <taxon>Tetradontoidea</taxon>
        <taxon>Tetraodontidae</taxon>
        <taxon>Tetraodon</taxon>
    </lineage>
</organism>
<gene>
    <name evidence="2" type="ORF">GSTENG00002642001</name>
</gene>
<evidence type="ECO:0000256" key="1">
    <source>
        <dbReference type="SAM" id="MobiDB-lite"/>
    </source>
</evidence>
<dbReference type="EMBL" id="CAAE01006063">
    <property type="protein sequence ID" value="CAF88953.1"/>
    <property type="molecule type" value="Genomic_DNA"/>
</dbReference>
<comment type="caution">
    <text evidence="2">The sequence shown here is derived from an EMBL/GenBank/DDBJ whole genome shotgun (WGS) entry which is preliminary data.</text>
</comment>
<sequence>PAATWCRRSALQWAEGRSRRSAAPPHVARSKQKDPPG</sequence>
<reference evidence="2" key="2">
    <citation type="submission" date="2004-02" db="EMBL/GenBank/DDBJ databases">
        <authorList>
            <consortium name="Genoscope"/>
            <consortium name="Whitehead Institute Centre for Genome Research"/>
        </authorList>
    </citation>
    <scope>NUCLEOTIDE SEQUENCE</scope>
</reference>
<reference evidence="2" key="1">
    <citation type="journal article" date="2004" name="Nature">
        <title>Genome duplication in the teleost fish Tetraodon nigroviridis reveals the early vertebrate proto-karyotype.</title>
        <authorList>
            <person name="Jaillon O."/>
            <person name="Aury J.-M."/>
            <person name="Brunet F."/>
            <person name="Petit J.-L."/>
            <person name="Stange-Thomann N."/>
            <person name="Mauceli E."/>
            <person name="Bouneau L."/>
            <person name="Fischer C."/>
            <person name="Ozouf-Costaz C."/>
            <person name="Bernot A."/>
            <person name="Nicaud S."/>
            <person name="Jaffe D."/>
            <person name="Fisher S."/>
            <person name="Lutfalla G."/>
            <person name="Dossat C."/>
            <person name="Segurens B."/>
            <person name="Dasilva C."/>
            <person name="Salanoubat M."/>
            <person name="Levy M."/>
            <person name="Boudet N."/>
            <person name="Castellano S."/>
            <person name="Anthouard V."/>
            <person name="Jubin C."/>
            <person name="Castelli V."/>
            <person name="Katinka M."/>
            <person name="Vacherie B."/>
            <person name="Biemont C."/>
            <person name="Skalli Z."/>
            <person name="Cattolico L."/>
            <person name="Poulain J."/>
            <person name="De Berardinis V."/>
            <person name="Cruaud C."/>
            <person name="Duprat S."/>
            <person name="Brottier P."/>
            <person name="Coutanceau J.-P."/>
            <person name="Gouzy J."/>
            <person name="Parra G."/>
            <person name="Lardier G."/>
            <person name="Chapple C."/>
            <person name="McKernan K.J."/>
            <person name="McEwan P."/>
            <person name="Bosak S."/>
            <person name="Kellis M."/>
            <person name="Volff J.-N."/>
            <person name="Guigo R."/>
            <person name="Zody M.C."/>
            <person name="Mesirov J."/>
            <person name="Lindblad-Toh K."/>
            <person name="Birren B."/>
            <person name="Nusbaum C."/>
            <person name="Kahn D."/>
            <person name="Robinson-Rechavi M."/>
            <person name="Laudet V."/>
            <person name="Schachter V."/>
            <person name="Quetier F."/>
            <person name="Saurin W."/>
            <person name="Scarpelli C."/>
            <person name="Wincker P."/>
            <person name="Lander E.S."/>
            <person name="Weissenbach J."/>
            <person name="Roest Crollius H."/>
        </authorList>
    </citation>
    <scope>NUCLEOTIDE SEQUENCE [LARGE SCALE GENOMIC DNA]</scope>
</reference>